<dbReference type="InterPro" id="IPR040079">
    <property type="entry name" value="Glutathione_S-Trfase"/>
</dbReference>
<dbReference type="SFLD" id="SFLDS00019">
    <property type="entry name" value="Glutathione_Transferase_(cytos"/>
    <property type="match status" value="1"/>
</dbReference>
<dbReference type="InterPro" id="IPR036249">
    <property type="entry name" value="Thioredoxin-like_sf"/>
</dbReference>
<dbReference type="Pfam" id="PF00043">
    <property type="entry name" value="GST_C"/>
    <property type="match status" value="1"/>
</dbReference>
<dbReference type="PROSITE" id="PS50405">
    <property type="entry name" value="GST_CTER"/>
    <property type="match status" value="1"/>
</dbReference>
<dbReference type="Gene3D" id="3.40.30.10">
    <property type="entry name" value="Glutaredoxin"/>
    <property type="match status" value="1"/>
</dbReference>
<keyword evidence="4" id="KW-1185">Reference proteome</keyword>
<dbReference type="InterPro" id="IPR036282">
    <property type="entry name" value="Glutathione-S-Trfase_C_sf"/>
</dbReference>
<dbReference type="SUPFAM" id="SSF52833">
    <property type="entry name" value="Thioredoxin-like"/>
    <property type="match status" value="1"/>
</dbReference>
<dbReference type="SFLD" id="SFLDG00358">
    <property type="entry name" value="Main_(cytGST)"/>
    <property type="match status" value="1"/>
</dbReference>
<evidence type="ECO:0000313" key="4">
    <source>
        <dbReference type="Proteomes" id="UP001164712"/>
    </source>
</evidence>
<evidence type="ECO:0000259" key="1">
    <source>
        <dbReference type="PROSITE" id="PS50404"/>
    </source>
</evidence>
<dbReference type="Proteomes" id="UP001164712">
    <property type="component" value="Chromosome"/>
</dbReference>
<proteinExistence type="predicted"/>
<evidence type="ECO:0000259" key="2">
    <source>
        <dbReference type="PROSITE" id="PS50405"/>
    </source>
</evidence>
<organism evidence="3 4">
    <name type="scientific">Rouxiella chamberiensis</name>
    <dbReference type="NCBI Taxonomy" id="1513468"/>
    <lineage>
        <taxon>Bacteria</taxon>
        <taxon>Pseudomonadati</taxon>
        <taxon>Pseudomonadota</taxon>
        <taxon>Gammaproteobacteria</taxon>
        <taxon>Enterobacterales</taxon>
        <taxon>Yersiniaceae</taxon>
        <taxon>Rouxiella</taxon>
    </lineage>
</organism>
<dbReference type="InterPro" id="IPR010987">
    <property type="entry name" value="Glutathione-S-Trfase_C-like"/>
</dbReference>
<dbReference type="PANTHER" id="PTHR44051:SF2">
    <property type="entry name" value="HYPOTHETICAL GLUTATHIONE S-TRANSFERASE LIKE PROTEIN"/>
    <property type="match status" value="1"/>
</dbReference>
<dbReference type="Gene3D" id="1.20.1050.10">
    <property type="match status" value="1"/>
</dbReference>
<dbReference type="InterPro" id="IPR004045">
    <property type="entry name" value="Glutathione_S-Trfase_N"/>
</dbReference>
<dbReference type="SUPFAM" id="SSF47616">
    <property type="entry name" value="GST C-terminal domain-like"/>
    <property type="match status" value="1"/>
</dbReference>
<gene>
    <name evidence="3" type="ORF">O1V66_15560</name>
</gene>
<feature type="domain" description="GST N-terminal" evidence="1">
    <location>
        <begin position="2"/>
        <end position="81"/>
    </location>
</feature>
<dbReference type="PANTHER" id="PTHR44051">
    <property type="entry name" value="GLUTATHIONE S-TRANSFERASE-RELATED"/>
    <property type="match status" value="1"/>
</dbReference>
<protein>
    <submittedName>
        <fullName evidence="3">Glutathione S-transferase</fullName>
    </submittedName>
</protein>
<sequence length="207" mass="22603">MTTLTLYGTPLSGHVHRVTLLLRMLELPHDFIEAGADVRQSPEFKKLNPWGQIPVLVDGETVIADSNAILVYLVNTYAPDTHWLPKNAVEAALTQQWLGKAAGEIRYGVASARLIKQFGTAEDYASAINVAGRFLPQLEQHLAGREFLVTPHVTLADLACYTYVALAPEGGISLDAFPAIKQWLARIEALPGFIATPPLPLPEQITL</sequence>
<accession>A0ABY7HMG2</accession>
<dbReference type="CDD" id="cd03206">
    <property type="entry name" value="GST_C_7"/>
    <property type="match status" value="1"/>
</dbReference>
<dbReference type="Pfam" id="PF13417">
    <property type="entry name" value="GST_N_3"/>
    <property type="match status" value="1"/>
</dbReference>
<dbReference type="RefSeq" id="WP_045048281.1">
    <property type="nucleotide sequence ID" value="NZ_CP114058.1"/>
</dbReference>
<dbReference type="EMBL" id="CP114058">
    <property type="protein sequence ID" value="WAT00355.1"/>
    <property type="molecule type" value="Genomic_DNA"/>
</dbReference>
<name>A0ABY7HMG2_9GAMM</name>
<reference evidence="3" key="1">
    <citation type="submission" date="2022-12" db="EMBL/GenBank/DDBJ databases">
        <title>Complete genome sequence of an Australian strain of Rouxiella badensis DAR84756 and resolution of the R. badensis DSM100043 and R. chamberiensis DSM28324 genomes.</title>
        <authorList>
            <person name="Paul S."/>
            <person name="Anderson P.J."/>
            <person name="Maynard G."/>
            <person name="Dyall-Smith M."/>
            <person name="Kudinha T."/>
        </authorList>
    </citation>
    <scope>NUCLEOTIDE SEQUENCE</scope>
    <source>
        <strain evidence="3">DSM 28324</strain>
    </source>
</reference>
<dbReference type="PROSITE" id="PS50404">
    <property type="entry name" value="GST_NTER"/>
    <property type="match status" value="1"/>
</dbReference>
<feature type="domain" description="GST C-terminal" evidence="2">
    <location>
        <begin position="87"/>
        <end position="207"/>
    </location>
</feature>
<dbReference type="InterPro" id="IPR004046">
    <property type="entry name" value="GST_C"/>
</dbReference>
<evidence type="ECO:0000313" key="3">
    <source>
        <dbReference type="EMBL" id="WAT00355.1"/>
    </source>
</evidence>